<proteinExistence type="predicted"/>
<dbReference type="PANTHER" id="PTHR33884">
    <property type="entry name" value="UPF0410 PROTEIN YMGE"/>
    <property type="match status" value="1"/>
</dbReference>
<protein>
    <recommendedName>
        <fullName evidence="8">Transglycosylase associated protein</fullName>
    </recommendedName>
</protein>
<keyword evidence="4 6" id="KW-1133">Transmembrane helix</keyword>
<dbReference type="InterPro" id="IPR007341">
    <property type="entry name" value="Transgly_assoc"/>
</dbReference>
<feature type="transmembrane region" description="Helical" evidence="6">
    <location>
        <begin position="29"/>
        <end position="51"/>
    </location>
</feature>
<keyword evidence="2" id="KW-1003">Cell membrane</keyword>
<evidence type="ECO:0008006" key="8">
    <source>
        <dbReference type="Google" id="ProtNLM"/>
    </source>
</evidence>
<reference evidence="7" key="1">
    <citation type="submission" date="2019-08" db="EMBL/GenBank/DDBJ databases">
        <authorList>
            <person name="Kucharzyk K."/>
            <person name="Murdoch R.W."/>
            <person name="Higgins S."/>
            <person name="Loffler F."/>
        </authorList>
    </citation>
    <scope>NUCLEOTIDE SEQUENCE</scope>
</reference>
<evidence type="ECO:0000313" key="7">
    <source>
        <dbReference type="EMBL" id="MPM22689.1"/>
    </source>
</evidence>
<keyword evidence="5 6" id="KW-0472">Membrane</keyword>
<dbReference type="PANTHER" id="PTHR33884:SF3">
    <property type="entry name" value="UPF0410 PROTEIN YMGE"/>
    <property type="match status" value="1"/>
</dbReference>
<evidence type="ECO:0000256" key="2">
    <source>
        <dbReference type="ARBA" id="ARBA00022475"/>
    </source>
</evidence>
<dbReference type="EMBL" id="VSSQ01003864">
    <property type="protein sequence ID" value="MPM22689.1"/>
    <property type="molecule type" value="Genomic_DNA"/>
</dbReference>
<keyword evidence="3 6" id="KW-0812">Transmembrane</keyword>
<evidence type="ECO:0000256" key="5">
    <source>
        <dbReference type="ARBA" id="ARBA00023136"/>
    </source>
</evidence>
<dbReference type="AlphaFoldDB" id="A0A644Y2X0"/>
<dbReference type="GO" id="GO:0005886">
    <property type="term" value="C:plasma membrane"/>
    <property type="evidence" value="ECO:0007669"/>
    <property type="project" value="UniProtKB-SubCell"/>
</dbReference>
<evidence type="ECO:0000256" key="1">
    <source>
        <dbReference type="ARBA" id="ARBA00004651"/>
    </source>
</evidence>
<gene>
    <name evidence="7" type="ORF">SDC9_69147</name>
</gene>
<evidence type="ECO:0000256" key="6">
    <source>
        <dbReference type="SAM" id="Phobius"/>
    </source>
</evidence>
<dbReference type="Pfam" id="PF04226">
    <property type="entry name" value="Transgly_assoc"/>
    <property type="match status" value="1"/>
</dbReference>
<organism evidence="7">
    <name type="scientific">bioreactor metagenome</name>
    <dbReference type="NCBI Taxonomy" id="1076179"/>
    <lineage>
        <taxon>unclassified sequences</taxon>
        <taxon>metagenomes</taxon>
        <taxon>ecological metagenomes</taxon>
    </lineage>
</organism>
<comment type="subcellular location">
    <subcellularLocation>
        <location evidence="1">Cell membrane</location>
        <topology evidence="1">Multi-pass membrane protein</topology>
    </subcellularLocation>
</comment>
<comment type="caution">
    <text evidence="7">The sequence shown here is derived from an EMBL/GenBank/DDBJ whole genome shotgun (WGS) entry which is preliminary data.</text>
</comment>
<feature type="transmembrane region" description="Helical" evidence="6">
    <location>
        <begin position="58"/>
        <end position="81"/>
    </location>
</feature>
<name>A0A644Y2X0_9ZZZZ</name>
<sequence>MGILGWIILGALAGWLASKVTGKDRQMGPVANILVGIVGAFVGGLIMNLLGGAGVTGFNLWSLLVAVLGAVVLLWLVGALVGRK</sequence>
<accession>A0A644Y2X0</accession>
<evidence type="ECO:0000256" key="3">
    <source>
        <dbReference type="ARBA" id="ARBA00022692"/>
    </source>
</evidence>
<evidence type="ECO:0000256" key="4">
    <source>
        <dbReference type="ARBA" id="ARBA00022989"/>
    </source>
</evidence>